<evidence type="ECO:0000256" key="7">
    <source>
        <dbReference type="ARBA" id="ARBA00022516"/>
    </source>
</evidence>
<dbReference type="GeneID" id="9346751"/>
<keyword evidence="13" id="KW-0594">Phospholipid biosynthesis</keyword>
<evidence type="ECO:0000256" key="2">
    <source>
        <dbReference type="ARBA" id="ARBA00004141"/>
    </source>
</evidence>
<keyword evidence="11" id="KW-0443">Lipid metabolism</keyword>
<dbReference type="GO" id="GO:0016020">
    <property type="term" value="C:membrane"/>
    <property type="evidence" value="ECO:0007669"/>
    <property type="project" value="UniProtKB-SubCell"/>
</dbReference>
<keyword evidence="9 17" id="KW-0812">Transmembrane</keyword>
<sequence>MNIFQTLKIPDLISISNALFGISAMLAVLDNNHHLAAVLILTAAIADGLDGFIARYIESGELGEHLDSLADIISFGAAPVVIIYAIYGSQFPYVMMGAVFVYFICGILRLARFNTKTNNIKDFEGLPITASGVVLASYLLVYQKYIFSSAIIILTLILSILMISTYTYPKIRGMKTLAFGFVFFIIIVGSYFINIEITHILSTILILLMLLYLESPIMKIPREYYDK</sequence>
<organism evidence="18 19">
    <name type="scientific">Methanohalobium evestigatum (strain ATCC BAA-1072 / DSM 3721 / NBRC 107634 / OCM 161 / Z-7303)</name>
    <dbReference type="NCBI Taxonomy" id="644295"/>
    <lineage>
        <taxon>Archaea</taxon>
        <taxon>Methanobacteriati</taxon>
        <taxon>Methanobacteriota</taxon>
        <taxon>Stenosarchaea group</taxon>
        <taxon>Methanomicrobia</taxon>
        <taxon>Methanosarcinales</taxon>
        <taxon>Methanosarcinaceae</taxon>
        <taxon>Methanohalobium</taxon>
    </lineage>
</organism>
<evidence type="ECO:0000313" key="19">
    <source>
        <dbReference type="Proteomes" id="UP000000391"/>
    </source>
</evidence>
<dbReference type="InterPro" id="IPR000462">
    <property type="entry name" value="CDP-OH_P_trans"/>
</dbReference>
<dbReference type="GO" id="GO:0003882">
    <property type="term" value="F:CDP-diacylglycerol-serine O-phosphatidyltransferase activity"/>
    <property type="evidence" value="ECO:0007669"/>
    <property type="project" value="UniProtKB-EC"/>
</dbReference>
<dbReference type="STRING" id="644295.Metev_1119"/>
<feature type="transmembrane region" description="Helical" evidence="17">
    <location>
        <begin position="199"/>
        <end position="217"/>
    </location>
</feature>
<evidence type="ECO:0000256" key="14">
    <source>
        <dbReference type="ARBA" id="ARBA00023264"/>
    </source>
</evidence>
<evidence type="ECO:0000256" key="4">
    <source>
        <dbReference type="ARBA" id="ARBA00010441"/>
    </source>
</evidence>
<feature type="transmembrane region" description="Helical" evidence="17">
    <location>
        <begin position="123"/>
        <end position="140"/>
    </location>
</feature>
<feature type="transmembrane region" description="Helical" evidence="17">
    <location>
        <begin position="176"/>
        <end position="193"/>
    </location>
</feature>
<evidence type="ECO:0000256" key="10">
    <source>
        <dbReference type="ARBA" id="ARBA00022989"/>
    </source>
</evidence>
<dbReference type="Proteomes" id="UP000000391">
    <property type="component" value="Chromosome"/>
</dbReference>
<evidence type="ECO:0000256" key="11">
    <source>
        <dbReference type="ARBA" id="ARBA00023098"/>
    </source>
</evidence>
<feature type="transmembrane region" description="Helical" evidence="17">
    <location>
        <begin position="12"/>
        <end position="29"/>
    </location>
</feature>
<keyword evidence="10 17" id="KW-1133">Transmembrane helix</keyword>
<keyword evidence="14" id="KW-1208">Phospholipid metabolism</keyword>
<evidence type="ECO:0000256" key="8">
    <source>
        <dbReference type="ARBA" id="ARBA00022679"/>
    </source>
</evidence>
<evidence type="ECO:0000256" key="12">
    <source>
        <dbReference type="ARBA" id="ARBA00023136"/>
    </source>
</evidence>
<keyword evidence="19" id="KW-1185">Reference proteome</keyword>
<dbReference type="OrthoDB" id="221913at2157"/>
<comment type="subcellular location">
    <subcellularLocation>
        <location evidence="3">Endomembrane system</location>
    </subcellularLocation>
    <subcellularLocation>
        <location evidence="2">Membrane</location>
        <topology evidence="2">Multi-pass membrane protein</topology>
    </subcellularLocation>
</comment>
<evidence type="ECO:0000256" key="9">
    <source>
        <dbReference type="ARBA" id="ARBA00022692"/>
    </source>
</evidence>
<dbReference type="HOGENOM" id="CLU_049944_3_1_2"/>
<feature type="transmembrane region" description="Helical" evidence="17">
    <location>
        <begin position="93"/>
        <end position="111"/>
    </location>
</feature>
<accession>D7E953</accession>
<evidence type="ECO:0000256" key="15">
    <source>
        <dbReference type="ARBA" id="ARBA00032361"/>
    </source>
</evidence>
<evidence type="ECO:0000256" key="3">
    <source>
        <dbReference type="ARBA" id="ARBA00004308"/>
    </source>
</evidence>
<comment type="catalytic activity">
    <reaction evidence="1">
        <text>a CDP-1,2-diacyl-sn-glycerol + L-serine = a 1,2-diacyl-sn-glycero-3-phospho-L-serine + CMP + H(+)</text>
        <dbReference type="Rhea" id="RHEA:16913"/>
        <dbReference type="ChEBI" id="CHEBI:15378"/>
        <dbReference type="ChEBI" id="CHEBI:33384"/>
        <dbReference type="ChEBI" id="CHEBI:57262"/>
        <dbReference type="ChEBI" id="CHEBI:58332"/>
        <dbReference type="ChEBI" id="CHEBI:60377"/>
        <dbReference type="EC" id="2.7.8.8"/>
    </reaction>
</comment>
<evidence type="ECO:0000256" key="6">
    <source>
        <dbReference type="ARBA" id="ARBA00017171"/>
    </source>
</evidence>
<dbReference type="InterPro" id="IPR043130">
    <property type="entry name" value="CDP-OH_PTrfase_TM_dom"/>
</dbReference>
<keyword evidence="8 16" id="KW-0808">Transferase</keyword>
<dbReference type="NCBIfam" id="TIGR04217">
    <property type="entry name" value="archae_ser_T"/>
    <property type="match status" value="1"/>
</dbReference>
<evidence type="ECO:0000256" key="16">
    <source>
        <dbReference type="RuleBase" id="RU003750"/>
    </source>
</evidence>
<evidence type="ECO:0000313" key="18">
    <source>
        <dbReference type="EMBL" id="ADI74001.1"/>
    </source>
</evidence>
<feature type="transmembrane region" description="Helical" evidence="17">
    <location>
        <begin position="146"/>
        <end position="164"/>
    </location>
</feature>
<keyword evidence="12 17" id="KW-0472">Membrane</keyword>
<gene>
    <name evidence="18" type="ordered locus">Metev_1119</name>
</gene>
<evidence type="ECO:0000256" key="13">
    <source>
        <dbReference type="ARBA" id="ARBA00023209"/>
    </source>
</evidence>
<dbReference type="Pfam" id="PF01066">
    <property type="entry name" value="CDP-OH_P_transf"/>
    <property type="match status" value="1"/>
</dbReference>
<evidence type="ECO:0000256" key="17">
    <source>
        <dbReference type="SAM" id="Phobius"/>
    </source>
</evidence>
<reference evidence="18 19" key="1">
    <citation type="submission" date="2010-06" db="EMBL/GenBank/DDBJ databases">
        <title>Complete sequence chromosome of Methanohalobium evestigatum Z-7303.</title>
        <authorList>
            <consortium name="US DOE Joint Genome Institute"/>
            <person name="Lucas S."/>
            <person name="Copeland A."/>
            <person name="Lapidus A."/>
            <person name="Cheng J.-F."/>
            <person name="Bruce D."/>
            <person name="Goodwin L."/>
            <person name="Pitluck S."/>
            <person name="Saunders E."/>
            <person name="Detter J.C."/>
            <person name="Han C."/>
            <person name="Tapia R."/>
            <person name="Land M."/>
            <person name="Hauser L."/>
            <person name="Kyrpides N."/>
            <person name="Mikhailova N."/>
            <person name="Sieprawska-Lupa M."/>
            <person name="Whitman W.B."/>
            <person name="Anderson I."/>
            <person name="Woyke T."/>
        </authorList>
    </citation>
    <scope>NUCLEOTIDE SEQUENCE [LARGE SCALE GENOMIC DNA]</scope>
    <source>
        <strain evidence="19">ATCC BAA-1072 / DSM 3721 / NBRC 107634 / OCM 161 / Z-7303</strain>
    </source>
</reference>
<dbReference type="Gene3D" id="1.20.120.1760">
    <property type="match status" value="1"/>
</dbReference>
<dbReference type="PROSITE" id="PS00379">
    <property type="entry name" value="CDP_ALCOHOL_P_TRANSF"/>
    <property type="match status" value="1"/>
</dbReference>
<dbReference type="AlphaFoldDB" id="D7E953"/>
<name>D7E953_METEZ</name>
<protein>
    <recommendedName>
        <fullName evidence="6">CDP-diacylglycerol--serine O-phosphatidyltransferase</fullName>
        <ecNumber evidence="5">2.7.8.8</ecNumber>
    </recommendedName>
    <alternativeName>
        <fullName evidence="15">Phosphatidylserine synthase</fullName>
    </alternativeName>
</protein>
<evidence type="ECO:0000256" key="5">
    <source>
        <dbReference type="ARBA" id="ARBA00013174"/>
    </source>
</evidence>
<comment type="similarity">
    <text evidence="4 16">Belongs to the CDP-alcohol phosphatidyltransferase class-I family.</text>
</comment>
<dbReference type="InterPro" id="IPR048254">
    <property type="entry name" value="CDP_ALCOHOL_P_TRANSF_CS"/>
</dbReference>
<keyword evidence="7" id="KW-0444">Lipid biosynthesis</keyword>
<dbReference type="RefSeq" id="WP_013194568.1">
    <property type="nucleotide sequence ID" value="NC_014253.1"/>
</dbReference>
<dbReference type="EC" id="2.7.8.8" evidence="5"/>
<proteinExistence type="inferred from homology"/>
<dbReference type="GO" id="GO:0012505">
    <property type="term" value="C:endomembrane system"/>
    <property type="evidence" value="ECO:0007669"/>
    <property type="project" value="UniProtKB-SubCell"/>
</dbReference>
<dbReference type="GO" id="GO:0008654">
    <property type="term" value="P:phospholipid biosynthetic process"/>
    <property type="evidence" value="ECO:0007669"/>
    <property type="project" value="UniProtKB-KW"/>
</dbReference>
<evidence type="ECO:0000256" key="1">
    <source>
        <dbReference type="ARBA" id="ARBA00000287"/>
    </source>
</evidence>
<dbReference type="InterPro" id="IPR004533">
    <property type="entry name" value="CDP-diaglyc--ser_O-PTrfase"/>
</dbReference>
<feature type="transmembrane region" description="Helical" evidence="17">
    <location>
        <begin position="69"/>
        <end position="87"/>
    </location>
</feature>
<feature type="transmembrane region" description="Helical" evidence="17">
    <location>
        <begin position="35"/>
        <end position="57"/>
    </location>
</feature>
<dbReference type="NCBIfam" id="TIGR00473">
    <property type="entry name" value="pssA"/>
    <property type="match status" value="1"/>
</dbReference>
<dbReference type="InterPro" id="IPR026475">
    <property type="entry name" value="Archaetidylserine_synthase"/>
</dbReference>
<dbReference type="KEGG" id="mev:Metev_1119"/>
<dbReference type="EMBL" id="CP002069">
    <property type="protein sequence ID" value="ADI74001.1"/>
    <property type="molecule type" value="Genomic_DNA"/>
</dbReference>